<dbReference type="EMBL" id="UOFI01000085">
    <property type="protein sequence ID" value="VAW66756.1"/>
    <property type="molecule type" value="Genomic_DNA"/>
</dbReference>
<feature type="region of interest" description="Disordered" evidence="1">
    <location>
        <begin position="1"/>
        <end position="22"/>
    </location>
</feature>
<accession>A0A3B0YEI2</accession>
<sequence>MSDPHKPEIPQPAQPQQRKEPLPWCCPKPALEDPECPDKLKAILNSPSYVPATRDVTFLQGDDARGLRLQMDYLNLTVCLKPMAYSIPLSYLAVHGLWSQVQPG</sequence>
<organism evidence="2">
    <name type="scientific">hydrothermal vent metagenome</name>
    <dbReference type="NCBI Taxonomy" id="652676"/>
    <lineage>
        <taxon>unclassified sequences</taxon>
        <taxon>metagenomes</taxon>
        <taxon>ecological metagenomes</taxon>
    </lineage>
</organism>
<gene>
    <name evidence="2" type="ORF">MNBD_GAMMA09-2825</name>
</gene>
<proteinExistence type="predicted"/>
<name>A0A3B0YEI2_9ZZZZ</name>
<evidence type="ECO:0000313" key="2">
    <source>
        <dbReference type="EMBL" id="VAW66756.1"/>
    </source>
</evidence>
<evidence type="ECO:0000256" key="1">
    <source>
        <dbReference type="SAM" id="MobiDB-lite"/>
    </source>
</evidence>
<protein>
    <submittedName>
        <fullName evidence="2">Uncharacterized protein</fullName>
    </submittedName>
</protein>
<dbReference type="AlphaFoldDB" id="A0A3B0YEI2"/>
<reference evidence="2" key="1">
    <citation type="submission" date="2018-06" db="EMBL/GenBank/DDBJ databases">
        <authorList>
            <person name="Zhirakovskaya E."/>
        </authorList>
    </citation>
    <scope>NUCLEOTIDE SEQUENCE</scope>
</reference>